<sequence>MENSLPDDIALKIVSTLQASDVFSLGNCSRFWRELCALDCVWAALCRDRWPALELDKESCAPEIETLQLNQHMESTFKGWRGFYISKRNEMAVKAAVVVDFVERCLYYESIEVGHYLAAIQELCSMQFGFKDVQTFFLKPKLHVLLNLVGLHYCITWLGVPAEHVKEALDCCKISDRQICVQWWKLGRWLYGFRLRDESHSHNISLGDLAMPKYEEVLGVLHRGAIHEVLRVQISAAKPTYLPWSCQSVQGLY</sequence>
<dbReference type="InterPro" id="IPR039588">
    <property type="entry name" value="FBXO4"/>
</dbReference>
<dbReference type="PANTHER" id="PTHR16008:SF4">
    <property type="entry name" value="F-BOX ONLY PROTEIN 4"/>
    <property type="match status" value="1"/>
</dbReference>
<dbReference type="Proteomes" id="UP001188597">
    <property type="component" value="Unassembled WGS sequence"/>
</dbReference>
<gene>
    <name evidence="2" type="ORF">RJ639_027491</name>
</gene>
<dbReference type="InterPro" id="IPR036047">
    <property type="entry name" value="F-box-like_dom_sf"/>
</dbReference>
<feature type="domain" description="F-box" evidence="1">
    <location>
        <begin position="1"/>
        <end position="45"/>
    </location>
</feature>
<reference evidence="2" key="1">
    <citation type="submission" date="2022-12" db="EMBL/GenBank/DDBJ databases">
        <title>Draft genome assemblies for two species of Escallonia (Escalloniales).</title>
        <authorList>
            <person name="Chanderbali A."/>
            <person name="Dervinis C."/>
            <person name="Anghel I."/>
            <person name="Soltis D."/>
            <person name="Soltis P."/>
            <person name="Zapata F."/>
        </authorList>
    </citation>
    <scope>NUCLEOTIDE SEQUENCE</scope>
    <source>
        <strain evidence="2">UCBG64.0493</strain>
        <tissue evidence="2">Leaf</tissue>
    </source>
</reference>
<dbReference type="PANTHER" id="PTHR16008">
    <property type="entry name" value="F-BOX ONLY PROTEIN 4"/>
    <property type="match status" value="1"/>
</dbReference>
<dbReference type="GO" id="GO:0031146">
    <property type="term" value="P:SCF-dependent proteasomal ubiquitin-dependent protein catabolic process"/>
    <property type="evidence" value="ECO:0007669"/>
    <property type="project" value="InterPro"/>
</dbReference>
<proteinExistence type="predicted"/>
<name>A0AA88X353_9ASTE</name>
<dbReference type="Pfam" id="PF12937">
    <property type="entry name" value="F-box-like"/>
    <property type="match status" value="1"/>
</dbReference>
<keyword evidence="3" id="KW-1185">Reference proteome</keyword>
<accession>A0AA88X353</accession>
<dbReference type="AlphaFoldDB" id="A0AA88X353"/>
<dbReference type="SMART" id="SM00256">
    <property type="entry name" value="FBOX"/>
    <property type="match status" value="1"/>
</dbReference>
<evidence type="ECO:0000313" key="2">
    <source>
        <dbReference type="EMBL" id="KAK3039006.1"/>
    </source>
</evidence>
<organism evidence="2 3">
    <name type="scientific">Escallonia herrerae</name>
    <dbReference type="NCBI Taxonomy" id="1293975"/>
    <lineage>
        <taxon>Eukaryota</taxon>
        <taxon>Viridiplantae</taxon>
        <taxon>Streptophyta</taxon>
        <taxon>Embryophyta</taxon>
        <taxon>Tracheophyta</taxon>
        <taxon>Spermatophyta</taxon>
        <taxon>Magnoliopsida</taxon>
        <taxon>eudicotyledons</taxon>
        <taxon>Gunneridae</taxon>
        <taxon>Pentapetalae</taxon>
        <taxon>asterids</taxon>
        <taxon>campanulids</taxon>
        <taxon>Escalloniales</taxon>
        <taxon>Escalloniaceae</taxon>
        <taxon>Escallonia</taxon>
    </lineage>
</organism>
<dbReference type="Gene3D" id="1.20.1280.50">
    <property type="match status" value="1"/>
</dbReference>
<dbReference type="PROSITE" id="PS50181">
    <property type="entry name" value="FBOX"/>
    <property type="match status" value="1"/>
</dbReference>
<dbReference type="GO" id="GO:0000209">
    <property type="term" value="P:protein polyubiquitination"/>
    <property type="evidence" value="ECO:0007669"/>
    <property type="project" value="TreeGrafter"/>
</dbReference>
<evidence type="ECO:0000259" key="1">
    <source>
        <dbReference type="PROSITE" id="PS50181"/>
    </source>
</evidence>
<dbReference type="GO" id="GO:0019005">
    <property type="term" value="C:SCF ubiquitin ligase complex"/>
    <property type="evidence" value="ECO:0007669"/>
    <property type="project" value="TreeGrafter"/>
</dbReference>
<evidence type="ECO:0000313" key="3">
    <source>
        <dbReference type="Proteomes" id="UP001188597"/>
    </source>
</evidence>
<dbReference type="EMBL" id="JAVXUP010000085">
    <property type="protein sequence ID" value="KAK3039006.1"/>
    <property type="molecule type" value="Genomic_DNA"/>
</dbReference>
<dbReference type="SUPFAM" id="SSF81383">
    <property type="entry name" value="F-box domain"/>
    <property type="match status" value="1"/>
</dbReference>
<comment type="caution">
    <text evidence="2">The sequence shown here is derived from an EMBL/GenBank/DDBJ whole genome shotgun (WGS) entry which is preliminary data.</text>
</comment>
<dbReference type="InterPro" id="IPR001810">
    <property type="entry name" value="F-box_dom"/>
</dbReference>
<protein>
    <recommendedName>
        <fullName evidence="1">F-box domain-containing protein</fullName>
    </recommendedName>
</protein>